<reference evidence="8 9" key="1">
    <citation type="submission" date="2019-02" db="EMBL/GenBank/DDBJ databases">
        <title>Genome sequencing of the rare red list fungi Dentipellis fragilis.</title>
        <authorList>
            <person name="Buettner E."/>
            <person name="Kellner H."/>
        </authorList>
    </citation>
    <scope>NUCLEOTIDE SEQUENCE [LARGE SCALE GENOMIC DNA]</scope>
    <source>
        <strain evidence="8 9">DSM 105465</strain>
    </source>
</reference>
<accession>A0A4Y9XZ99</accession>
<evidence type="ECO:0000256" key="2">
    <source>
        <dbReference type="ARBA" id="ARBA00022692"/>
    </source>
</evidence>
<dbReference type="OrthoDB" id="422086at2759"/>
<keyword evidence="5" id="KW-0256">Endoplasmic reticulum</keyword>
<evidence type="ECO:0000313" key="8">
    <source>
        <dbReference type="EMBL" id="TFY55122.1"/>
    </source>
</evidence>
<name>A0A4Y9XZ99_9AGAM</name>
<evidence type="ECO:0000256" key="3">
    <source>
        <dbReference type="ARBA" id="ARBA00022989"/>
    </source>
</evidence>
<dbReference type="GO" id="GO:0005789">
    <property type="term" value="C:endoplasmic reticulum membrane"/>
    <property type="evidence" value="ECO:0007669"/>
    <property type="project" value="UniProtKB-SubCell"/>
</dbReference>
<keyword evidence="2 5" id="KW-0812">Transmembrane</keyword>
<keyword evidence="4 5" id="KW-0472">Membrane</keyword>
<evidence type="ECO:0000256" key="4">
    <source>
        <dbReference type="ARBA" id="ARBA00023136"/>
    </source>
</evidence>
<evidence type="ECO:0000256" key="1">
    <source>
        <dbReference type="ARBA" id="ARBA00004141"/>
    </source>
</evidence>
<feature type="region of interest" description="Disordered" evidence="6">
    <location>
        <begin position="362"/>
        <end position="398"/>
    </location>
</feature>
<dbReference type="GO" id="GO:0032259">
    <property type="term" value="P:methylation"/>
    <property type="evidence" value="ECO:0007669"/>
    <property type="project" value="UniProtKB-KW"/>
</dbReference>
<evidence type="ECO:0000256" key="5">
    <source>
        <dbReference type="RuleBase" id="RU362022"/>
    </source>
</evidence>
<feature type="transmembrane region" description="Helical" evidence="5">
    <location>
        <begin position="199"/>
        <end position="220"/>
    </location>
</feature>
<dbReference type="PANTHER" id="PTHR12714:SF24">
    <property type="entry name" value="SLR1182 PROTEIN"/>
    <property type="match status" value="1"/>
</dbReference>
<organism evidence="8 9">
    <name type="scientific">Dentipellis fragilis</name>
    <dbReference type="NCBI Taxonomy" id="205917"/>
    <lineage>
        <taxon>Eukaryota</taxon>
        <taxon>Fungi</taxon>
        <taxon>Dikarya</taxon>
        <taxon>Basidiomycota</taxon>
        <taxon>Agaricomycotina</taxon>
        <taxon>Agaricomycetes</taxon>
        <taxon>Russulales</taxon>
        <taxon>Hericiaceae</taxon>
        <taxon>Dentipellis</taxon>
    </lineage>
</organism>
<keyword evidence="5" id="KW-0949">S-adenosyl-L-methionine</keyword>
<keyword evidence="5" id="KW-0489">Methyltransferase</keyword>
<dbReference type="Proteomes" id="UP000298327">
    <property type="component" value="Unassembled WGS sequence"/>
</dbReference>
<dbReference type="PANTHER" id="PTHR12714">
    <property type="entry name" value="PROTEIN-S ISOPRENYLCYSTEINE O-METHYLTRANSFERASE"/>
    <property type="match status" value="1"/>
</dbReference>
<dbReference type="STRING" id="205917.A0A4Y9XZ99"/>
<keyword evidence="5" id="KW-0808">Transferase</keyword>
<proteinExistence type="inferred from homology"/>
<dbReference type="GO" id="GO:0004671">
    <property type="term" value="F:protein C-terminal S-isoprenylcysteine carboxyl O-methyltransferase activity"/>
    <property type="evidence" value="ECO:0007669"/>
    <property type="project" value="UniProtKB-EC"/>
</dbReference>
<feature type="transmembrane region" description="Helical" evidence="5">
    <location>
        <begin position="106"/>
        <end position="128"/>
    </location>
</feature>
<comment type="caution">
    <text evidence="5">Lacks conserved residue(s) required for the propagation of feature annotation.</text>
</comment>
<feature type="transmembrane region" description="Helical" evidence="5">
    <location>
        <begin position="166"/>
        <end position="187"/>
    </location>
</feature>
<dbReference type="Gene3D" id="1.20.120.1630">
    <property type="match status" value="1"/>
</dbReference>
<comment type="catalytic activity">
    <reaction evidence="5">
        <text>[protein]-C-terminal S-[(2E,6E)-farnesyl]-L-cysteine + S-adenosyl-L-methionine = [protein]-C-terminal S-[(2E,6E)-farnesyl]-L-cysteine methyl ester + S-adenosyl-L-homocysteine</text>
        <dbReference type="Rhea" id="RHEA:21672"/>
        <dbReference type="Rhea" id="RHEA-COMP:12125"/>
        <dbReference type="Rhea" id="RHEA-COMP:12126"/>
        <dbReference type="ChEBI" id="CHEBI:57856"/>
        <dbReference type="ChEBI" id="CHEBI:59789"/>
        <dbReference type="ChEBI" id="CHEBI:90510"/>
        <dbReference type="ChEBI" id="CHEBI:90511"/>
        <dbReference type="EC" id="2.1.1.100"/>
    </reaction>
</comment>
<evidence type="ECO:0000256" key="7">
    <source>
        <dbReference type="SAM" id="SignalP"/>
    </source>
</evidence>
<evidence type="ECO:0000256" key="6">
    <source>
        <dbReference type="SAM" id="MobiDB-lite"/>
    </source>
</evidence>
<gene>
    <name evidence="8" type="ORF">EVG20_g9435</name>
</gene>
<sequence length="398" mass="42575">MSSSAYPLLKLPLLFCGSLSVYASMNPPHPMPSKKEMGRYRSDTLSRSLQSRAAVLSTLVPSPQLPYFLNNLAESAMALAYAFPSHPLSRTVLTTVALPASPLRAGGGPCLSLTYLAGLTVLVLGALLRQASFRRLGPLFTYQLSIRDKHHLVTSGPYAHVRHPGYLGATLTFAGIGMCMLGPGALLHDGGWLTTRGGGAMGAAVVLWLGAIGSALLARVPMEDMMMKREFGEEWVKVEKAGAMGGFSGFDPTLGKKVYLWFTGIYETPRSVQFRALGIYARRDKGTNRSPRGRIAGGLSPQESFLKMANACANVVARIAQQGSLKDRCVPIVRYAAALNFTEGDAQVQERDALAAVPVSGNSARYHAPNTPLRSSPTSSTTSQKALPPSHTPSPLHH</sequence>
<protein>
    <recommendedName>
        <fullName evidence="5">Protein-S-isoprenylcysteine O-methyltransferase</fullName>
        <ecNumber evidence="5">2.1.1.100</ecNumber>
    </recommendedName>
</protein>
<keyword evidence="3 5" id="KW-1133">Transmembrane helix</keyword>
<comment type="subcellular location">
    <subcellularLocation>
        <location evidence="5">Endoplasmic reticulum membrane</location>
        <topology evidence="5">Multi-pass membrane protein</topology>
    </subcellularLocation>
    <subcellularLocation>
        <location evidence="1">Membrane</location>
        <topology evidence="1">Multi-pass membrane protein</topology>
    </subcellularLocation>
</comment>
<dbReference type="AlphaFoldDB" id="A0A4Y9XZ99"/>
<dbReference type="Pfam" id="PF04140">
    <property type="entry name" value="ICMT"/>
    <property type="match status" value="1"/>
</dbReference>
<feature type="chain" id="PRO_5021426920" description="Protein-S-isoprenylcysteine O-methyltransferase" evidence="7">
    <location>
        <begin position="24"/>
        <end position="398"/>
    </location>
</feature>
<dbReference type="InterPro" id="IPR007269">
    <property type="entry name" value="ICMT_MeTrfase"/>
</dbReference>
<feature type="signal peptide" evidence="7">
    <location>
        <begin position="1"/>
        <end position="23"/>
    </location>
</feature>
<evidence type="ECO:0000313" key="9">
    <source>
        <dbReference type="Proteomes" id="UP000298327"/>
    </source>
</evidence>
<dbReference type="EC" id="2.1.1.100" evidence="5"/>
<comment type="caution">
    <text evidence="8">The sequence shown here is derived from an EMBL/GenBank/DDBJ whole genome shotgun (WGS) entry which is preliminary data.</text>
</comment>
<feature type="compositionally biased region" description="Low complexity" evidence="6">
    <location>
        <begin position="375"/>
        <end position="398"/>
    </location>
</feature>
<keyword evidence="9" id="KW-1185">Reference proteome</keyword>
<keyword evidence="7" id="KW-0732">Signal</keyword>
<comment type="similarity">
    <text evidence="5">Belongs to the class VI-like SAM-binding methyltransferase superfamily. Isoprenylcysteine carboxyl methyltransferase family.</text>
</comment>
<dbReference type="EMBL" id="SEOQ01000951">
    <property type="protein sequence ID" value="TFY55122.1"/>
    <property type="molecule type" value="Genomic_DNA"/>
</dbReference>